<evidence type="ECO:0000313" key="4">
    <source>
        <dbReference type="EMBL" id="MXQ81837.1"/>
    </source>
</evidence>
<reference evidence="4" key="1">
    <citation type="submission" date="2019-10" db="EMBL/GenBank/DDBJ databases">
        <title>The sequence and de novo assembly of the wild yak genome.</title>
        <authorList>
            <person name="Liu Y."/>
        </authorList>
    </citation>
    <scope>NUCLEOTIDE SEQUENCE [LARGE SCALE GENOMIC DNA]</scope>
    <source>
        <strain evidence="4">WY2019</strain>
    </source>
</reference>
<dbReference type="GO" id="GO:0009897">
    <property type="term" value="C:external side of plasma membrane"/>
    <property type="evidence" value="ECO:0007669"/>
    <property type="project" value="InterPro"/>
</dbReference>
<sequence>MANSPESPQKLFSAADLTALKTKEEQTSSAALESPDFIMGNGYYNIVATVLLVMNLERTRSLQDFCNCSAGTFCGKSNPELCISCPLNSFSSTSGQKSCDICRKCEGIFRIKKPCSSTSNAECECIPGFHCEGAGCSMCEKDCKQGQELTNEGCKDCSFGTFNDREHGICRPWTDCSLNGKAVLVNGTKESDVVCGPPSSDFSPGASSTIVPAPGREPGLTSQIVIFFLALTSAAMLCLASFVVLRFSVIKQGRKKLLYIFKQPFMRPVQTAQEEDACSCRFPEEEEGEYHTQDYPNKLFLNASELAFEDVPLLTEQKNGTELVVKGAFCTKSHQTHEKVTMGMISLPEQEHLRFDLDTLTNSEWLIGSLWPLILGT</sequence>
<feature type="disulfide bond" evidence="1">
    <location>
        <begin position="105"/>
        <end position="123"/>
    </location>
</feature>
<dbReference type="PRINTS" id="PR01924">
    <property type="entry name" value="TNFACTORR9"/>
</dbReference>
<dbReference type="PROSITE" id="PS50050">
    <property type="entry name" value="TNFR_NGFR_2"/>
    <property type="match status" value="1"/>
</dbReference>
<dbReference type="Pfam" id="PF00020">
    <property type="entry name" value="TNFR_c6"/>
    <property type="match status" value="2"/>
</dbReference>
<keyword evidence="2" id="KW-0812">Transmembrane</keyword>
<feature type="repeat" description="TNFR-Cys" evidence="1">
    <location>
        <begin position="84"/>
        <end position="123"/>
    </location>
</feature>
<gene>
    <name evidence="4" type="ORF">E5288_WYG005004</name>
</gene>
<name>A0A6B0QYL5_9CETA</name>
<organism evidence="4 5">
    <name type="scientific">Bos mutus</name>
    <name type="common">wild yak</name>
    <dbReference type="NCBI Taxonomy" id="72004"/>
    <lineage>
        <taxon>Eukaryota</taxon>
        <taxon>Metazoa</taxon>
        <taxon>Chordata</taxon>
        <taxon>Craniata</taxon>
        <taxon>Vertebrata</taxon>
        <taxon>Euteleostomi</taxon>
        <taxon>Mammalia</taxon>
        <taxon>Eutheria</taxon>
        <taxon>Laurasiatheria</taxon>
        <taxon>Artiodactyla</taxon>
        <taxon>Ruminantia</taxon>
        <taxon>Pecora</taxon>
        <taxon>Bovidae</taxon>
        <taxon>Bovinae</taxon>
        <taxon>Bos</taxon>
    </lineage>
</organism>
<dbReference type="CDD" id="cd13410">
    <property type="entry name" value="TNFRSF9"/>
    <property type="match status" value="1"/>
</dbReference>
<dbReference type="InterPro" id="IPR001368">
    <property type="entry name" value="TNFR/NGFR_Cys_rich_reg"/>
</dbReference>
<comment type="caution">
    <text evidence="4">The sequence shown here is derived from an EMBL/GenBank/DDBJ whole genome shotgun (WGS) entry which is preliminary data.</text>
</comment>
<evidence type="ECO:0000256" key="2">
    <source>
        <dbReference type="SAM" id="Phobius"/>
    </source>
</evidence>
<evidence type="ECO:0000313" key="5">
    <source>
        <dbReference type="Proteomes" id="UP000322234"/>
    </source>
</evidence>
<dbReference type="SMART" id="SM00208">
    <property type="entry name" value="TNFR"/>
    <property type="match status" value="2"/>
</dbReference>
<dbReference type="Proteomes" id="UP000322234">
    <property type="component" value="Unassembled WGS sequence"/>
</dbReference>
<feature type="domain" description="TNFR-Cys" evidence="3">
    <location>
        <begin position="84"/>
        <end position="123"/>
    </location>
</feature>
<accession>A0A6B0QYL5</accession>
<dbReference type="GO" id="GO:0006915">
    <property type="term" value="P:apoptotic process"/>
    <property type="evidence" value="ECO:0007669"/>
    <property type="project" value="InterPro"/>
</dbReference>
<dbReference type="PANTHER" id="PTHR47139">
    <property type="entry name" value="TUMOR NECROSIS FACTOR RECEPTOR SUPERFAMILY MEMBER 9"/>
    <property type="match status" value="1"/>
</dbReference>
<proteinExistence type="predicted"/>
<dbReference type="AlphaFoldDB" id="A0A6B0QYL5"/>
<dbReference type="InterPro" id="IPR034020">
    <property type="entry name" value="TNFRSF9_N"/>
</dbReference>
<dbReference type="EMBL" id="VBQZ03000009">
    <property type="protein sequence ID" value="MXQ81837.1"/>
    <property type="molecule type" value="Genomic_DNA"/>
</dbReference>
<feature type="transmembrane region" description="Helical" evidence="2">
    <location>
        <begin position="224"/>
        <end position="247"/>
    </location>
</feature>
<dbReference type="Gene3D" id="2.10.50.10">
    <property type="entry name" value="Tumor Necrosis Factor Receptor, subunit A, domain 2"/>
    <property type="match status" value="2"/>
</dbReference>
<evidence type="ECO:0000256" key="1">
    <source>
        <dbReference type="PROSITE-ProRule" id="PRU00206"/>
    </source>
</evidence>
<dbReference type="GO" id="GO:0008285">
    <property type="term" value="P:negative regulation of cell population proliferation"/>
    <property type="evidence" value="ECO:0007669"/>
    <property type="project" value="InterPro"/>
</dbReference>
<keyword evidence="1" id="KW-1015">Disulfide bond</keyword>
<dbReference type="InterPro" id="IPR020413">
    <property type="entry name" value="TNFR_9"/>
</dbReference>
<dbReference type="GO" id="GO:0038023">
    <property type="term" value="F:signaling receptor activity"/>
    <property type="evidence" value="ECO:0007669"/>
    <property type="project" value="InterPro"/>
</dbReference>
<keyword evidence="2" id="KW-0472">Membrane</keyword>
<comment type="caution">
    <text evidence="1">Lacks conserved residue(s) required for the propagation of feature annotation.</text>
</comment>
<dbReference type="PANTHER" id="PTHR47139:SF1">
    <property type="entry name" value="TUMOR NECROSIS FACTOR RECEPTOR SUPERFAMILY MEMBER 9"/>
    <property type="match status" value="1"/>
</dbReference>
<keyword evidence="5" id="KW-1185">Reference proteome</keyword>
<evidence type="ECO:0000259" key="3">
    <source>
        <dbReference type="PROSITE" id="PS50050"/>
    </source>
</evidence>
<dbReference type="SUPFAM" id="SSF57586">
    <property type="entry name" value="TNF receptor-like"/>
    <property type="match status" value="1"/>
</dbReference>
<protein>
    <recommendedName>
        <fullName evidence="3">TNFR-Cys domain-containing protein</fullName>
    </recommendedName>
</protein>
<keyword evidence="2" id="KW-1133">Transmembrane helix</keyword>
<feature type="disulfide bond" evidence="1">
    <location>
        <begin position="102"/>
        <end position="115"/>
    </location>
</feature>